<evidence type="ECO:0000313" key="6">
    <source>
        <dbReference type="Proteomes" id="UP000720189"/>
    </source>
</evidence>
<evidence type="ECO:0000256" key="3">
    <source>
        <dbReference type="SAM" id="MobiDB-lite"/>
    </source>
</evidence>
<keyword evidence="1" id="KW-0677">Repeat</keyword>
<evidence type="ECO:0000256" key="2">
    <source>
        <dbReference type="PROSITE-ProRule" id="PRU00023"/>
    </source>
</evidence>
<evidence type="ECO:0000256" key="1">
    <source>
        <dbReference type="ARBA" id="ARBA00022737"/>
    </source>
</evidence>
<gene>
    <name evidence="5" type="ORF">BKA55DRAFT_531394</name>
</gene>
<feature type="compositionally biased region" description="Basic and acidic residues" evidence="3">
    <location>
        <begin position="27"/>
        <end position="36"/>
    </location>
</feature>
<dbReference type="PROSITE" id="PS50088">
    <property type="entry name" value="ANK_REPEAT"/>
    <property type="match status" value="2"/>
</dbReference>
<dbReference type="SUPFAM" id="SSF52540">
    <property type="entry name" value="P-loop containing nucleoside triphosphate hydrolases"/>
    <property type="match status" value="1"/>
</dbReference>
<feature type="compositionally biased region" description="Low complexity" evidence="3">
    <location>
        <begin position="45"/>
        <end position="58"/>
    </location>
</feature>
<dbReference type="PANTHER" id="PTHR10039">
    <property type="entry name" value="AMELOGENIN"/>
    <property type="match status" value="1"/>
</dbReference>
<keyword evidence="6" id="KW-1185">Reference proteome</keyword>
<dbReference type="GeneID" id="70219178"/>
<dbReference type="SMART" id="SM00248">
    <property type="entry name" value="ANK"/>
    <property type="match status" value="7"/>
</dbReference>
<feature type="repeat" description="ANK" evidence="2">
    <location>
        <begin position="1015"/>
        <end position="1039"/>
    </location>
</feature>
<dbReference type="Pfam" id="PF24883">
    <property type="entry name" value="NPHP3_N"/>
    <property type="match status" value="1"/>
</dbReference>
<dbReference type="InterPro" id="IPR056884">
    <property type="entry name" value="NPHP3-like_N"/>
</dbReference>
<dbReference type="Pfam" id="PF12796">
    <property type="entry name" value="Ank_2"/>
    <property type="match status" value="1"/>
</dbReference>
<feature type="region of interest" description="Disordered" evidence="3">
    <location>
        <begin position="1"/>
        <end position="68"/>
    </location>
</feature>
<dbReference type="PANTHER" id="PTHR10039:SF5">
    <property type="entry name" value="NACHT DOMAIN-CONTAINING PROTEIN"/>
    <property type="match status" value="1"/>
</dbReference>
<dbReference type="InterPro" id="IPR007111">
    <property type="entry name" value="NACHT_NTPase"/>
</dbReference>
<dbReference type="PROSITE" id="PS50297">
    <property type="entry name" value="ANK_REP_REGION"/>
    <property type="match status" value="1"/>
</dbReference>
<dbReference type="OrthoDB" id="1658288at2759"/>
<dbReference type="InterPro" id="IPR036770">
    <property type="entry name" value="Ankyrin_rpt-contain_sf"/>
</dbReference>
<organism evidence="5 6">
    <name type="scientific">Fusarium redolens</name>
    <dbReference type="NCBI Taxonomy" id="48865"/>
    <lineage>
        <taxon>Eukaryota</taxon>
        <taxon>Fungi</taxon>
        <taxon>Dikarya</taxon>
        <taxon>Ascomycota</taxon>
        <taxon>Pezizomycotina</taxon>
        <taxon>Sordariomycetes</taxon>
        <taxon>Hypocreomycetidae</taxon>
        <taxon>Hypocreales</taxon>
        <taxon>Nectriaceae</taxon>
        <taxon>Fusarium</taxon>
        <taxon>Fusarium redolens species complex</taxon>
    </lineage>
</organism>
<evidence type="ECO:0000259" key="4">
    <source>
        <dbReference type="PROSITE" id="PS50837"/>
    </source>
</evidence>
<sequence length="1397" mass="157695">MDIQTTDSDSEFEIESRIPAESAFGSHPDRDNKSEIGDTPLSQFESTPSRVPSPTSSESARESSKALVDWTPIIEEGNQRRPQLNSQDDPVLDHLRRFSTPKPTHKNFRLRGIPLEYESRKEVRSLIQKTLALEPSASPTVYSLALSPTDKNSKIATISFPSIPNSLSDRSKDEWIFQLSEDDNFDFGRSLVFDTHFAGFTPFQRTSDNDCHVDVIAVCGLGGHALGSFKEKNGPFVWIRDALPSDIPNARILTYGYDTQLDPNKPRSTLFMGHSLGGLVIKETVRTLKDEPPDADTSVLNSICGFAFFGVPHRGLAAECLVPLVKDYPNRALLESLNKNSPLLERLQVEFDKISQARSFSIVSFYETEISPTAAWVNGKWEISGPSEVLVEVSSATSGSQNQHPINRNHSEMVKYSSVHDQLYRRVIIAIRSVLGTSRGWPGPEGIRGRPQASDHLSGDETECLRSLSFPEQDYRYSDVTYANDTCEWLLEDLKYQKWLNDPRGLFWIKGSPGTGKSVLLKFAADTMNRRKTGELVVSFFFYGRGTPLQRTPLGMFHALLNSLLRSFPTYLIELTRRFQDQQQRYGSYEQKNGWRWNEKELEKLLSKLLLEGTKEQPVVIFVDALDECGEEHAKHLLTYFKGITVDAESGQSMVRICFSSRHFPVLSLETMSGVYVEERNDKDIRLVVEDRLQDIRPDERRRQLENEILLKAHGGFHWAILITSMILDEDASGARTEDLLRMISTTPPELNELYDHILKGATKDMQAEITKLFQWVLFAERPLCAQELREALATDKDMTCATIGELRSHGYWSDTVAQFESRVRHISRGLVEFQTRDAWEQYEPEGEEWNREAQFIHQSAADFVLERFLHMANTGPNAQSAIGAGHYGISRSCLRYLTLKEILEGDNLDRGQLTTKFPLLHYGVSFLFYHVWTVEEDGIDQSDLLSLVPWGHRKTVEMLATLWRVMGPYSLHVPHGWPFPGATLLHIVVGFGSASLLDKSLLRDEVELDSRDSEGNTPLHLSLRENREDLALLLLSRSMAWQRETEQHDPTAGHINHGIQRRNYLAHVNARNVDGEAPLSLALSIRAEKAIESLINAGADVRYEKGLVFHAINSRNRMLLSRLMEKGANLDGAPFYTVQVMSQTEHHDQTLHHILSDLWQAGASSKKFAGPSFENEVIYYQESDDEHEAEEYDETILFASRKGMLSAINIMLSHGSSLAIRGRHGVFPLLAATRNQHLETARVLLRSSPQAVQLTDDFGVTALDAAIERQLFDLALFFVREGNRAAISRGPFLDAVRQNQVELIRTILKSNEDTAGLVNERDETGTTPFLEAVRNQYYDMVIVLLGTGTIDVNMTGQDGVTPLRLAFRQEDRVMAELLLNTGEVDEDGKAEVKGWL</sequence>
<accession>A0A9P9FV20</accession>
<name>A0A9P9FV20_FUSRE</name>
<proteinExistence type="predicted"/>
<protein>
    <recommendedName>
        <fullName evidence="4">NACHT domain-containing protein</fullName>
    </recommendedName>
</protein>
<evidence type="ECO:0000313" key="5">
    <source>
        <dbReference type="EMBL" id="KAH7202858.1"/>
    </source>
</evidence>
<keyword evidence="2" id="KW-0040">ANK repeat</keyword>
<dbReference type="RefSeq" id="XP_046040670.1">
    <property type="nucleotide sequence ID" value="XM_046189224.1"/>
</dbReference>
<feature type="repeat" description="ANK" evidence="2">
    <location>
        <begin position="1075"/>
        <end position="1107"/>
    </location>
</feature>
<dbReference type="Gene3D" id="3.40.50.300">
    <property type="entry name" value="P-loop containing nucleotide triphosphate hydrolases"/>
    <property type="match status" value="1"/>
</dbReference>
<dbReference type="PROSITE" id="PS50837">
    <property type="entry name" value="NACHT"/>
    <property type="match status" value="1"/>
</dbReference>
<dbReference type="EMBL" id="JAGMUX010000049">
    <property type="protein sequence ID" value="KAH7202858.1"/>
    <property type="molecule type" value="Genomic_DNA"/>
</dbReference>
<reference evidence="5" key="1">
    <citation type="journal article" date="2021" name="Nat. Commun.">
        <title>Genetic determinants of endophytism in the Arabidopsis root mycobiome.</title>
        <authorList>
            <person name="Mesny F."/>
            <person name="Miyauchi S."/>
            <person name="Thiergart T."/>
            <person name="Pickel B."/>
            <person name="Atanasova L."/>
            <person name="Karlsson M."/>
            <person name="Huettel B."/>
            <person name="Barry K.W."/>
            <person name="Haridas S."/>
            <person name="Chen C."/>
            <person name="Bauer D."/>
            <person name="Andreopoulos W."/>
            <person name="Pangilinan J."/>
            <person name="LaButti K."/>
            <person name="Riley R."/>
            <person name="Lipzen A."/>
            <person name="Clum A."/>
            <person name="Drula E."/>
            <person name="Henrissat B."/>
            <person name="Kohler A."/>
            <person name="Grigoriev I.V."/>
            <person name="Martin F.M."/>
            <person name="Hacquard S."/>
        </authorList>
    </citation>
    <scope>NUCLEOTIDE SEQUENCE</scope>
    <source>
        <strain evidence="5">MPI-CAGE-AT-0023</strain>
    </source>
</reference>
<feature type="domain" description="NACHT" evidence="4">
    <location>
        <begin position="505"/>
        <end position="628"/>
    </location>
</feature>
<dbReference type="SUPFAM" id="SSF48403">
    <property type="entry name" value="Ankyrin repeat"/>
    <property type="match status" value="1"/>
</dbReference>
<dbReference type="Proteomes" id="UP000720189">
    <property type="component" value="Unassembled WGS sequence"/>
</dbReference>
<dbReference type="Gene3D" id="1.25.40.20">
    <property type="entry name" value="Ankyrin repeat-containing domain"/>
    <property type="match status" value="2"/>
</dbReference>
<dbReference type="InterPro" id="IPR027417">
    <property type="entry name" value="P-loop_NTPase"/>
</dbReference>
<comment type="caution">
    <text evidence="5">The sequence shown here is derived from an EMBL/GenBank/DDBJ whole genome shotgun (WGS) entry which is preliminary data.</text>
</comment>
<dbReference type="InterPro" id="IPR002110">
    <property type="entry name" value="Ankyrin_rpt"/>
</dbReference>